<evidence type="ECO:0000313" key="3">
    <source>
        <dbReference type="Proteomes" id="UP001157418"/>
    </source>
</evidence>
<evidence type="ECO:0000313" key="2">
    <source>
        <dbReference type="EMBL" id="CAH1412925.1"/>
    </source>
</evidence>
<organism evidence="2 3">
    <name type="scientific">Lactuca virosa</name>
    <dbReference type="NCBI Taxonomy" id="75947"/>
    <lineage>
        <taxon>Eukaryota</taxon>
        <taxon>Viridiplantae</taxon>
        <taxon>Streptophyta</taxon>
        <taxon>Embryophyta</taxon>
        <taxon>Tracheophyta</taxon>
        <taxon>Spermatophyta</taxon>
        <taxon>Magnoliopsida</taxon>
        <taxon>eudicotyledons</taxon>
        <taxon>Gunneridae</taxon>
        <taxon>Pentapetalae</taxon>
        <taxon>asterids</taxon>
        <taxon>campanulids</taxon>
        <taxon>Asterales</taxon>
        <taxon>Asteraceae</taxon>
        <taxon>Cichorioideae</taxon>
        <taxon>Cichorieae</taxon>
        <taxon>Lactucinae</taxon>
        <taxon>Lactuca</taxon>
    </lineage>
</organism>
<keyword evidence="3" id="KW-1185">Reference proteome</keyword>
<proteinExistence type="predicted"/>
<accession>A0AAU9LFW8</accession>
<comment type="caution">
    <text evidence="2">The sequence shown here is derived from an EMBL/GenBank/DDBJ whole genome shotgun (WGS) entry which is preliminary data.</text>
</comment>
<gene>
    <name evidence="2" type="ORF">LVIROSA_LOCUS911</name>
</gene>
<reference evidence="2 3" key="1">
    <citation type="submission" date="2022-01" db="EMBL/GenBank/DDBJ databases">
        <authorList>
            <person name="Xiong W."/>
            <person name="Schranz E."/>
        </authorList>
    </citation>
    <scope>NUCLEOTIDE SEQUENCE [LARGE SCALE GENOMIC DNA]</scope>
</reference>
<dbReference type="EMBL" id="CAKMRJ010000001">
    <property type="protein sequence ID" value="CAH1412925.1"/>
    <property type="molecule type" value="Genomic_DNA"/>
</dbReference>
<feature type="region of interest" description="Disordered" evidence="1">
    <location>
        <begin position="54"/>
        <end position="73"/>
    </location>
</feature>
<dbReference type="AlphaFoldDB" id="A0AAU9LFW8"/>
<sequence>MKWSSVCWPSSVADVFGRIRDMEKIRTKLIVDAFRDTQSMLPLIPDPTIVQIDEGCPTRKHDDLPEEPLMPPPSEFFITKSGQQIISYFSGKSENHQDKGKQIATDSDSPMKTFKKYYVS</sequence>
<protein>
    <submittedName>
        <fullName evidence="2">Uncharacterized protein</fullName>
    </submittedName>
</protein>
<dbReference type="Proteomes" id="UP001157418">
    <property type="component" value="Unassembled WGS sequence"/>
</dbReference>
<evidence type="ECO:0000256" key="1">
    <source>
        <dbReference type="SAM" id="MobiDB-lite"/>
    </source>
</evidence>
<name>A0AAU9LFW8_9ASTR</name>